<dbReference type="AlphaFoldDB" id="A0A9P8L9G5"/>
<dbReference type="PROSITE" id="PS50297">
    <property type="entry name" value="ANK_REP_REGION"/>
    <property type="match status" value="3"/>
</dbReference>
<dbReference type="Gene3D" id="1.25.40.20">
    <property type="entry name" value="Ankyrin repeat-containing domain"/>
    <property type="match status" value="4"/>
</dbReference>
<dbReference type="Pfam" id="PF00023">
    <property type="entry name" value="Ank"/>
    <property type="match status" value="2"/>
</dbReference>
<evidence type="ECO:0000256" key="1">
    <source>
        <dbReference type="ARBA" id="ARBA00022737"/>
    </source>
</evidence>
<evidence type="ECO:0000256" key="3">
    <source>
        <dbReference type="PROSITE-ProRule" id="PRU00023"/>
    </source>
</evidence>
<dbReference type="SUPFAM" id="SSF48403">
    <property type="entry name" value="Ankyrin repeat"/>
    <property type="match status" value="1"/>
</dbReference>
<dbReference type="PANTHER" id="PTHR24123:SF141">
    <property type="entry name" value="ANKYRIN 2, ISOFORM U"/>
    <property type="match status" value="1"/>
</dbReference>
<reference evidence="4" key="1">
    <citation type="submission" date="2021-03" db="EMBL/GenBank/DDBJ databases">
        <title>Comparative genomics and phylogenomic investigation of the class Geoglossomycetes provide insights into ecological specialization and systematics.</title>
        <authorList>
            <person name="Melie T."/>
            <person name="Pirro S."/>
            <person name="Miller A.N."/>
            <person name="Quandt A."/>
        </authorList>
    </citation>
    <scope>NUCLEOTIDE SEQUENCE</scope>
    <source>
        <strain evidence="4">CAQ_001_2017</strain>
    </source>
</reference>
<dbReference type="SMART" id="SM00248">
    <property type="entry name" value="ANK"/>
    <property type="match status" value="6"/>
</dbReference>
<feature type="repeat" description="ANK" evidence="3">
    <location>
        <begin position="168"/>
        <end position="200"/>
    </location>
</feature>
<feature type="repeat" description="ANK" evidence="3">
    <location>
        <begin position="602"/>
        <end position="634"/>
    </location>
</feature>
<dbReference type="InterPro" id="IPR002110">
    <property type="entry name" value="Ankyrin_rpt"/>
</dbReference>
<proteinExistence type="predicted"/>
<evidence type="ECO:0000313" key="5">
    <source>
        <dbReference type="Proteomes" id="UP000750711"/>
    </source>
</evidence>
<dbReference type="PROSITE" id="PS50088">
    <property type="entry name" value="ANK_REPEAT"/>
    <property type="match status" value="4"/>
</dbReference>
<gene>
    <name evidence="4" type="ORF">GP486_005288</name>
</gene>
<dbReference type="PANTHER" id="PTHR24123">
    <property type="entry name" value="ANKYRIN REPEAT-CONTAINING"/>
    <property type="match status" value="1"/>
</dbReference>
<comment type="caution">
    <text evidence="4">The sequence shown here is derived from an EMBL/GenBank/DDBJ whole genome shotgun (WGS) entry which is preliminary data.</text>
</comment>
<feature type="repeat" description="ANK" evidence="3">
    <location>
        <begin position="477"/>
        <end position="513"/>
    </location>
</feature>
<keyword evidence="2 3" id="KW-0040">ANK repeat</keyword>
<accession>A0A9P8L9G5</accession>
<evidence type="ECO:0000313" key="4">
    <source>
        <dbReference type="EMBL" id="KAH0556920.1"/>
    </source>
</evidence>
<evidence type="ECO:0008006" key="6">
    <source>
        <dbReference type="Google" id="ProtNLM"/>
    </source>
</evidence>
<dbReference type="InterPro" id="IPR036770">
    <property type="entry name" value="Ankyrin_rpt-contain_sf"/>
</dbReference>
<keyword evidence="5" id="KW-1185">Reference proteome</keyword>
<feature type="repeat" description="ANK" evidence="3">
    <location>
        <begin position="254"/>
        <end position="283"/>
    </location>
</feature>
<dbReference type="InterPro" id="IPR051165">
    <property type="entry name" value="Multifunctional_ANK_Repeat"/>
</dbReference>
<dbReference type="Proteomes" id="UP000750711">
    <property type="component" value="Unassembled WGS sequence"/>
</dbReference>
<sequence length="781" mass="86214">MSHRFTPRPPSKVQKIIFSAYQRHSSSTNAFLAAFMHMQLAICYFVGFGVDQNMSEVNTHLSLAAASQYPSLRPLIVRLQQAFALPENIALLPPLTNEMSARNVDILLTAIKQPVYSSPLDKINWVWKDTRTEPVKIGPELHNAAYFGDLETATGLLQQGYSDHVAEMGFTALMLACIDGSLPMVDLLLKNGSDLQAKDPDGRTVWHMLIMFPPEDIASVASLFCKHSKDPNLINSYSSSPYSLPEMFDTLVGTPLHWAVHTNNLKAVKALLGSGAKTDVYYRGLLSPIELAASLRLHLALEMLCSHAKAASADLQVEKPLFYMNECHPLRLVFLHGAQLKESTTKTVELLIKHWNIDVLDSRGWTPLLKICLTGFSEIDKNLVLTLLRWAQNHVEGQRYPLVIASILGCINEYPSNSTLPLDLIRLGLSANAITSDASGRGYNALHWAVAFQNIAVIQTILVTDSSLVNSPTTSPAGEYPLNIAARQSNSQGHLHTLQTLTEAGADPAAESKEHRLTPLGSFISEQPADFDDASFLYLLSISKDNGFIARDAKSDPWTALHLAVDLAASFNILENFRPLNFLRHALQFEDIKSLLEVRVKGGFTPILMAASRADYATVRLLAEAGADVTAVSYQGSTCLSIILEHSRRPRSQLVSKFHKRWDNESFRARWRHAAYRAAVYVSELLATIEGYKGLVLPKLHIAAYMCYGAEVKRLLESGESNANSTVGSSSPKTARQLLEGIISLSERKGMPWPEDALADAREVIDYLKLMEASQTIAKDI</sequence>
<name>A0A9P8L9G5_9PEZI</name>
<protein>
    <recommendedName>
        <fullName evidence="6">Ankyrin</fullName>
    </recommendedName>
</protein>
<organism evidence="4 5">
    <name type="scientific">Trichoglossum hirsutum</name>
    <dbReference type="NCBI Taxonomy" id="265104"/>
    <lineage>
        <taxon>Eukaryota</taxon>
        <taxon>Fungi</taxon>
        <taxon>Dikarya</taxon>
        <taxon>Ascomycota</taxon>
        <taxon>Pezizomycotina</taxon>
        <taxon>Geoglossomycetes</taxon>
        <taxon>Geoglossales</taxon>
        <taxon>Geoglossaceae</taxon>
        <taxon>Trichoglossum</taxon>
    </lineage>
</organism>
<keyword evidence="1" id="KW-0677">Repeat</keyword>
<evidence type="ECO:0000256" key="2">
    <source>
        <dbReference type="ARBA" id="ARBA00023043"/>
    </source>
</evidence>
<dbReference type="EMBL" id="JAGHQM010000972">
    <property type="protein sequence ID" value="KAH0556920.1"/>
    <property type="molecule type" value="Genomic_DNA"/>
</dbReference>
<dbReference type="Pfam" id="PF12796">
    <property type="entry name" value="Ank_2"/>
    <property type="match status" value="1"/>
</dbReference>